<dbReference type="AlphaFoldDB" id="A0AAV8GLD9"/>
<organism evidence="2 3">
    <name type="scientific">Rhynchospora pubera</name>
    <dbReference type="NCBI Taxonomy" id="906938"/>
    <lineage>
        <taxon>Eukaryota</taxon>
        <taxon>Viridiplantae</taxon>
        <taxon>Streptophyta</taxon>
        <taxon>Embryophyta</taxon>
        <taxon>Tracheophyta</taxon>
        <taxon>Spermatophyta</taxon>
        <taxon>Magnoliopsida</taxon>
        <taxon>Liliopsida</taxon>
        <taxon>Poales</taxon>
        <taxon>Cyperaceae</taxon>
        <taxon>Cyperoideae</taxon>
        <taxon>Rhynchosporeae</taxon>
        <taxon>Rhynchospora</taxon>
    </lineage>
</organism>
<dbReference type="PANTHER" id="PTHR33528">
    <property type="entry name" value="OS07G0239500 PROTEIN"/>
    <property type="match status" value="1"/>
</dbReference>
<keyword evidence="3" id="KW-1185">Reference proteome</keyword>
<dbReference type="Proteomes" id="UP001140206">
    <property type="component" value="Chromosome 3"/>
</dbReference>
<name>A0AAV8GLD9_9POAL</name>
<evidence type="ECO:0000313" key="3">
    <source>
        <dbReference type="Proteomes" id="UP001140206"/>
    </source>
</evidence>
<dbReference type="PANTHER" id="PTHR33528:SF15">
    <property type="entry name" value="OS08G0156000 PROTEIN"/>
    <property type="match status" value="1"/>
</dbReference>
<keyword evidence="2" id="KW-0812">Transmembrane</keyword>
<gene>
    <name evidence="2" type="ORF">LUZ62_016239</name>
    <name evidence="1" type="ORF">LUZ62_058902</name>
</gene>
<dbReference type="Proteomes" id="UP001140206">
    <property type="component" value="Chromosome 1"/>
</dbReference>
<accession>A0AAV8GLD9</accession>
<dbReference type="InterPro" id="IPR027854">
    <property type="entry name" value="STMP1"/>
</dbReference>
<comment type="caution">
    <text evidence="2">The sequence shown here is derived from an EMBL/GenBank/DDBJ whole genome shotgun (WGS) entry which is preliminary data.</text>
</comment>
<sequence length="66" mass="7578">MFLIIFKGAFFPFFVGTAFGIYVAQNYKVPNVKAVVDSGIAMAKKYEETYRKKPSTNKKKVEEDFE</sequence>
<proteinExistence type="predicted"/>
<evidence type="ECO:0000313" key="2">
    <source>
        <dbReference type="EMBL" id="KAJ4803673.1"/>
    </source>
</evidence>
<protein>
    <submittedName>
        <fullName evidence="2">Transmembrane protein</fullName>
    </submittedName>
</protein>
<dbReference type="EMBL" id="JAMFTS010000001">
    <property type="protein sequence ID" value="KAJ4803673.1"/>
    <property type="molecule type" value="Genomic_DNA"/>
</dbReference>
<dbReference type="Pfam" id="PF15054">
    <property type="entry name" value="DUF4535"/>
    <property type="match status" value="1"/>
</dbReference>
<reference evidence="2" key="1">
    <citation type="submission" date="2022-08" db="EMBL/GenBank/DDBJ databases">
        <authorList>
            <person name="Marques A."/>
        </authorList>
    </citation>
    <scope>NUCLEOTIDE SEQUENCE</scope>
    <source>
        <strain evidence="2">RhyPub2mFocal</strain>
        <tissue evidence="2">Leaves</tissue>
    </source>
</reference>
<dbReference type="EMBL" id="JAMFTS010000003">
    <property type="protein sequence ID" value="KAJ4774645.1"/>
    <property type="molecule type" value="Genomic_DNA"/>
</dbReference>
<evidence type="ECO:0000313" key="1">
    <source>
        <dbReference type="EMBL" id="KAJ4774645.1"/>
    </source>
</evidence>
<keyword evidence="2" id="KW-0472">Membrane</keyword>